<dbReference type="OrthoDB" id="2422101at2759"/>
<reference evidence="1" key="1">
    <citation type="submission" date="2022-08" db="EMBL/GenBank/DDBJ databases">
        <authorList>
            <person name="Kallberg Y."/>
            <person name="Tangrot J."/>
            <person name="Rosling A."/>
        </authorList>
    </citation>
    <scope>NUCLEOTIDE SEQUENCE</scope>
    <source>
        <strain evidence="1">Wild A</strain>
    </source>
</reference>
<name>A0A9W4T8K0_9GLOM</name>
<evidence type="ECO:0000313" key="1">
    <source>
        <dbReference type="EMBL" id="CAI2198060.1"/>
    </source>
</evidence>
<dbReference type="Proteomes" id="UP001153678">
    <property type="component" value="Unassembled WGS sequence"/>
</dbReference>
<gene>
    <name evidence="1" type="ORF">FWILDA_LOCUS18385</name>
</gene>
<comment type="caution">
    <text evidence="1">The sequence shown here is derived from an EMBL/GenBank/DDBJ whole genome shotgun (WGS) entry which is preliminary data.</text>
</comment>
<dbReference type="AlphaFoldDB" id="A0A9W4T8K0"/>
<feature type="non-terminal residue" evidence="1">
    <location>
        <position position="1"/>
    </location>
</feature>
<organism evidence="1 2">
    <name type="scientific">Funneliformis geosporum</name>
    <dbReference type="NCBI Taxonomy" id="1117311"/>
    <lineage>
        <taxon>Eukaryota</taxon>
        <taxon>Fungi</taxon>
        <taxon>Fungi incertae sedis</taxon>
        <taxon>Mucoromycota</taxon>
        <taxon>Glomeromycotina</taxon>
        <taxon>Glomeromycetes</taxon>
        <taxon>Glomerales</taxon>
        <taxon>Glomeraceae</taxon>
        <taxon>Funneliformis</taxon>
    </lineage>
</organism>
<dbReference type="EMBL" id="CAMKVN010017728">
    <property type="protein sequence ID" value="CAI2198060.1"/>
    <property type="molecule type" value="Genomic_DNA"/>
</dbReference>
<evidence type="ECO:0000313" key="2">
    <source>
        <dbReference type="Proteomes" id="UP001153678"/>
    </source>
</evidence>
<protein>
    <submittedName>
        <fullName evidence="1">10778_t:CDS:1</fullName>
    </submittedName>
</protein>
<feature type="non-terminal residue" evidence="1">
    <location>
        <position position="121"/>
    </location>
</feature>
<proteinExistence type="predicted"/>
<accession>A0A9W4T8K0</accession>
<keyword evidence="2" id="KW-1185">Reference proteome</keyword>
<sequence length="121" mass="14209">DTEGYSHDIFNLFQEIIGESRTNQANQEVIKCYYNFWEALSKSIAHDEKSYQPRAAARILVYNELRHKLPNFTEAEFNISMLSWDEIENTIEKHVENRSDNDNIITFEEIACHAHMSHSSK</sequence>